<dbReference type="PANTHER" id="PTHR48475">
    <property type="entry name" value="RIBONUCLEASE H"/>
    <property type="match status" value="1"/>
</dbReference>
<dbReference type="InterPro" id="IPR036397">
    <property type="entry name" value="RNaseH_sf"/>
</dbReference>
<reference evidence="1" key="2">
    <citation type="journal article" date="2024" name="Plant">
        <title>Genomic evolution and insights into agronomic trait innovations of Sesamum species.</title>
        <authorList>
            <person name="Miao H."/>
            <person name="Wang L."/>
            <person name="Qu L."/>
            <person name="Liu H."/>
            <person name="Sun Y."/>
            <person name="Le M."/>
            <person name="Wang Q."/>
            <person name="Wei S."/>
            <person name="Zheng Y."/>
            <person name="Lin W."/>
            <person name="Duan Y."/>
            <person name="Cao H."/>
            <person name="Xiong S."/>
            <person name="Wang X."/>
            <person name="Wei L."/>
            <person name="Li C."/>
            <person name="Ma Q."/>
            <person name="Ju M."/>
            <person name="Zhao R."/>
            <person name="Li G."/>
            <person name="Mu C."/>
            <person name="Tian Q."/>
            <person name="Mei H."/>
            <person name="Zhang T."/>
            <person name="Gao T."/>
            <person name="Zhang H."/>
        </authorList>
    </citation>
    <scope>NUCLEOTIDE SEQUENCE</scope>
    <source>
        <strain evidence="1">G02</strain>
    </source>
</reference>
<evidence type="ECO:0000313" key="1">
    <source>
        <dbReference type="EMBL" id="KAL0340028.1"/>
    </source>
</evidence>
<organism evidence="1">
    <name type="scientific">Sesamum radiatum</name>
    <name type="common">Black benniseed</name>
    <dbReference type="NCBI Taxonomy" id="300843"/>
    <lineage>
        <taxon>Eukaryota</taxon>
        <taxon>Viridiplantae</taxon>
        <taxon>Streptophyta</taxon>
        <taxon>Embryophyta</taxon>
        <taxon>Tracheophyta</taxon>
        <taxon>Spermatophyta</taxon>
        <taxon>Magnoliopsida</taxon>
        <taxon>eudicotyledons</taxon>
        <taxon>Gunneridae</taxon>
        <taxon>Pentapetalae</taxon>
        <taxon>asterids</taxon>
        <taxon>lamiids</taxon>
        <taxon>Lamiales</taxon>
        <taxon>Pedaliaceae</taxon>
        <taxon>Sesamum</taxon>
    </lineage>
</organism>
<sequence length="249" mass="28562">MVEDAKEFSRKRESCQKFATVSHVPVIPMEPVKITCRFDQWGIDIVGPFPLAAAQKKFVIMVVKYFSKYVEAEALAKISEKETTLEGTKSAWVEELSGALWAYRTTSRTAIGETSFCLVYGSEVIIPAEIGVETVIINLYDPLHNSTERSSDLSTIEEKRDRVYARILHYKSLMARSYNRKVKSRSFQHSDLVLKTVDVSKHVGKLDPTWEGPYEVGEIRRKDTYILQDMEGKNLPRPWNIQNLKKFYA</sequence>
<dbReference type="GO" id="GO:0003676">
    <property type="term" value="F:nucleic acid binding"/>
    <property type="evidence" value="ECO:0007669"/>
    <property type="project" value="InterPro"/>
</dbReference>
<proteinExistence type="predicted"/>
<dbReference type="SUPFAM" id="SSF53098">
    <property type="entry name" value="Ribonuclease H-like"/>
    <property type="match status" value="1"/>
</dbReference>
<dbReference type="AlphaFoldDB" id="A0AAW2NAG6"/>
<dbReference type="InterPro" id="IPR012337">
    <property type="entry name" value="RNaseH-like_sf"/>
</dbReference>
<accession>A0AAW2NAG6</accession>
<protein>
    <submittedName>
        <fullName evidence="1">Uncharacterized protein</fullName>
    </submittedName>
</protein>
<reference evidence="1" key="1">
    <citation type="submission" date="2020-06" db="EMBL/GenBank/DDBJ databases">
        <authorList>
            <person name="Li T."/>
            <person name="Hu X."/>
            <person name="Zhang T."/>
            <person name="Song X."/>
            <person name="Zhang H."/>
            <person name="Dai N."/>
            <person name="Sheng W."/>
            <person name="Hou X."/>
            <person name="Wei L."/>
        </authorList>
    </citation>
    <scope>NUCLEOTIDE SEQUENCE</scope>
    <source>
        <strain evidence="1">G02</strain>
        <tissue evidence="1">Leaf</tissue>
    </source>
</reference>
<dbReference type="PANTHER" id="PTHR48475:SF1">
    <property type="entry name" value="RNASE H TYPE-1 DOMAIN-CONTAINING PROTEIN"/>
    <property type="match status" value="1"/>
</dbReference>
<name>A0AAW2NAG6_SESRA</name>
<dbReference type="Gene3D" id="3.30.420.10">
    <property type="entry name" value="Ribonuclease H-like superfamily/Ribonuclease H"/>
    <property type="match status" value="2"/>
</dbReference>
<gene>
    <name evidence="1" type="ORF">Sradi_4519600</name>
</gene>
<comment type="caution">
    <text evidence="1">The sequence shown here is derived from an EMBL/GenBank/DDBJ whole genome shotgun (WGS) entry which is preliminary data.</text>
</comment>
<dbReference type="EMBL" id="JACGWJ010000020">
    <property type="protein sequence ID" value="KAL0340028.1"/>
    <property type="molecule type" value="Genomic_DNA"/>
</dbReference>